<evidence type="ECO:0000313" key="2">
    <source>
        <dbReference type="EMBL" id="NDW21078.1"/>
    </source>
</evidence>
<name>A0A6L9MSD9_9ALTE</name>
<dbReference type="InterPro" id="IPR045865">
    <property type="entry name" value="ACT-like_dom_sf"/>
</dbReference>
<dbReference type="PANTHER" id="PTHR39199">
    <property type="entry name" value="BLR5128 PROTEIN"/>
    <property type="match status" value="1"/>
</dbReference>
<dbReference type="EMBL" id="JAAAWP010000003">
    <property type="protein sequence ID" value="NDW21078.1"/>
    <property type="molecule type" value="Genomic_DNA"/>
</dbReference>
<dbReference type="AlphaFoldDB" id="A0A6L9MSD9"/>
<organism evidence="2 3">
    <name type="scientific">Alteromonas hispanica</name>
    <dbReference type="NCBI Taxonomy" id="315421"/>
    <lineage>
        <taxon>Bacteria</taxon>
        <taxon>Pseudomonadati</taxon>
        <taxon>Pseudomonadota</taxon>
        <taxon>Gammaproteobacteria</taxon>
        <taxon>Alteromonadales</taxon>
        <taxon>Alteromonadaceae</taxon>
        <taxon>Alteromonas/Salinimonas group</taxon>
        <taxon>Alteromonas</taxon>
    </lineage>
</organism>
<dbReference type="RefSeq" id="WP_163110867.1">
    <property type="nucleotide sequence ID" value="NZ_JAAAWP010000003.1"/>
</dbReference>
<dbReference type="Proteomes" id="UP000478837">
    <property type="component" value="Unassembled WGS sequence"/>
</dbReference>
<dbReference type="Gene3D" id="3.30.2130.10">
    <property type="entry name" value="VC0802-like"/>
    <property type="match status" value="1"/>
</dbReference>
<comment type="caution">
    <text evidence="2">The sequence shown here is derived from an EMBL/GenBank/DDBJ whole genome shotgun (WGS) entry which is preliminary data.</text>
</comment>
<feature type="domain" description="DUF2241" evidence="1">
    <location>
        <begin position="3"/>
        <end position="82"/>
    </location>
</feature>
<reference evidence="2 3" key="1">
    <citation type="submission" date="2020-01" db="EMBL/GenBank/DDBJ databases">
        <title>Genomes of bacteria type strains.</title>
        <authorList>
            <person name="Chen J."/>
            <person name="Zhu S."/>
            <person name="Yang J."/>
        </authorList>
    </citation>
    <scope>NUCLEOTIDE SEQUENCE [LARGE SCALE GENOMIC DNA]</scope>
    <source>
        <strain evidence="2 3">LMG 22958</strain>
    </source>
</reference>
<keyword evidence="3" id="KW-1185">Reference proteome</keyword>
<dbReference type="Pfam" id="PF10000">
    <property type="entry name" value="ACT_3"/>
    <property type="match status" value="1"/>
</dbReference>
<evidence type="ECO:0000259" key="1">
    <source>
        <dbReference type="Pfam" id="PF10000"/>
    </source>
</evidence>
<sequence>MSAEKELALLLKNLSPVVSEEDYVFVSLPEAQFSPDEAFSNSVVSTLLTNAKGVFRESEGMTLILDRELAQQHGLKGEGPFKCITCEVHSSLDAVGMTAAVSAALSNAGISANVVAAFHHDHIFVQSAKAQRASNVLKALSDRS</sequence>
<proteinExistence type="predicted"/>
<accession>A0A6L9MSD9</accession>
<dbReference type="InterPro" id="IPR018717">
    <property type="entry name" value="DUF2241"/>
</dbReference>
<protein>
    <submittedName>
        <fullName evidence="2">ACT domain-containing protein</fullName>
    </submittedName>
</protein>
<dbReference type="SUPFAM" id="SSF55021">
    <property type="entry name" value="ACT-like"/>
    <property type="match status" value="2"/>
</dbReference>
<gene>
    <name evidence="2" type="ORF">GTW09_06070</name>
</gene>
<dbReference type="PANTHER" id="PTHR39199:SF1">
    <property type="entry name" value="BLR5128 PROTEIN"/>
    <property type="match status" value="1"/>
</dbReference>
<evidence type="ECO:0000313" key="3">
    <source>
        <dbReference type="Proteomes" id="UP000478837"/>
    </source>
</evidence>